<keyword evidence="4" id="KW-0560">Oxidoreductase</keyword>
<evidence type="ECO:0000313" key="7">
    <source>
        <dbReference type="EMBL" id="CAK8990579.1"/>
    </source>
</evidence>
<dbReference type="InterPro" id="IPR036188">
    <property type="entry name" value="FAD/NAD-bd_sf"/>
</dbReference>
<proteinExistence type="inferred from homology"/>
<dbReference type="PANTHER" id="PTHR43735">
    <property type="entry name" value="APOPTOSIS-INDUCING FACTOR 1"/>
    <property type="match status" value="1"/>
</dbReference>
<sequence>MPAVRSHCRVFNPLGWWQEEDPEKAGRRLLVIGCGPSGIQILRQLWKDFEVTLVEPKDYYEFTPGILRGLCHPQHLETLLLPLEDALAGMRVNHIKGRVVRLSERSAQVDSPVHGLMAVDFDYAVVAVGSQYAGNSLWKVSGAAEADELSLIGRRKSLEAMRQNLEDLEKEQKTLVLLGAGLVGVELAAEVKHYFPTLRVVLADRSQTVLPVLPKDAQDYAQTWLKEHGVDLRLGCELPRDETALLKALEIDEAKVLLCAGLGFHAGMAATLECVDASGQITTNRFMQCIDSKGHPSADGRIFALGDCVNVRGTEMRFTKDIYPAEAMANVVVSNLRRLRNDPGSANLEELSSRLQEITLCSLGPTDCIFVRNGGVVTTGWIAVQMKHQVEVTKMGEMRQEMWGSFVWSLVPHW</sequence>
<protein>
    <recommendedName>
        <fullName evidence="6">FAD/NAD(P)-binding domain-containing protein</fullName>
    </recommendedName>
</protein>
<feature type="domain" description="FAD/NAD(P)-binding" evidence="6">
    <location>
        <begin position="28"/>
        <end position="312"/>
    </location>
</feature>
<evidence type="ECO:0000313" key="8">
    <source>
        <dbReference type="Proteomes" id="UP001642484"/>
    </source>
</evidence>
<gene>
    <name evidence="7" type="ORF">CCMP2556_LOCUS2109</name>
</gene>
<reference evidence="7 8" key="1">
    <citation type="submission" date="2024-02" db="EMBL/GenBank/DDBJ databases">
        <authorList>
            <person name="Chen Y."/>
            <person name="Shah S."/>
            <person name="Dougan E. K."/>
            <person name="Thang M."/>
            <person name="Chan C."/>
        </authorList>
    </citation>
    <scope>NUCLEOTIDE SEQUENCE [LARGE SCALE GENOMIC DNA]</scope>
</reference>
<keyword evidence="5" id="KW-0175">Coiled coil</keyword>
<keyword evidence="3" id="KW-0274">FAD</keyword>
<evidence type="ECO:0000256" key="2">
    <source>
        <dbReference type="ARBA" id="ARBA00022630"/>
    </source>
</evidence>
<feature type="coiled-coil region" evidence="5">
    <location>
        <begin position="151"/>
        <end position="178"/>
    </location>
</feature>
<organism evidence="7 8">
    <name type="scientific">Durusdinium trenchii</name>
    <dbReference type="NCBI Taxonomy" id="1381693"/>
    <lineage>
        <taxon>Eukaryota</taxon>
        <taxon>Sar</taxon>
        <taxon>Alveolata</taxon>
        <taxon>Dinophyceae</taxon>
        <taxon>Suessiales</taxon>
        <taxon>Symbiodiniaceae</taxon>
        <taxon>Durusdinium</taxon>
    </lineage>
</organism>
<dbReference type="Gene3D" id="3.50.50.100">
    <property type="match status" value="1"/>
</dbReference>
<dbReference type="EMBL" id="CAXAMN010000769">
    <property type="protein sequence ID" value="CAK8990579.1"/>
    <property type="molecule type" value="Genomic_DNA"/>
</dbReference>
<dbReference type="InterPro" id="IPR023753">
    <property type="entry name" value="FAD/NAD-binding_dom"/>
</dbReference>
<name>A0ABP0HMI6_9DINO</name>
<comment type="caution">
    <text evidence="7">The sequence shown here is derived from an EMBL/GenBank/DDBJ whole genome shotgun (WGS) entry which is preliminary data.</text>
</comment>
<evidence type="ECO:0000256" key="4">
    <source>
        <dbReference type="ARBA" id="ARBA00023002"/>
    </source>
</evidence>
<dbReference type="Pfam" id="PF07992">
    <property type="entry name" value="Pyr_redox_2"/>
    <property type="match status" value="1"/>
</dbReference>
<accession>A0ABP0HMI6</accession>
<dbReference type="PANTHER" id="PTHR43735:SF3">
    <property type="entry name" value="FERROPTOSIS SUPPRESSOR PROTEIN 1"/>
    <property type="match status" value="1"/>
</dbReference>
<dbReference type="SUPFAM" id="SSF51905">
    <property type="entry name" value="FAD/NAD(P)-binding domain"/>
    <property type="match status" value="1"/>
</dbReference>
<keyword evidence="2" id="KW-0285">Flavoprotein</keyword>
<comment type="similarity">
    <text evidence="1">Belongs to the FAD-dependent oxidoreductase family.</text>
</comment>
<evidence type="ECO:0000256" key="3">
    <source>
        <dbReference type="ARBA" id="ARBA00022827"/>
    </source>
</evidence>
<evidence type="ECO:0000256" key="5">
    <source>
        <dbReference type="SAM" id="Coils"/>
    </source>
</evidence>
<evidence type="ECO:0000256" key="1">
    <source>
        <dbReference type="ARBA" id="ARBA00006442"/>
    </source>
</evidence>
<keyword evidence="8" id="KW-1185">Reference proteome</keyword>
<dbReference type="Proteomes" id="UP001642484">
    <property type="component" value="Unassembled WGS sequence"/>
</dbReference>
<evidence type="ECO:0000259" key="6">
    <source>
        <dbReference type="Pfam" id="PF07992"/>
    </source>
</evidence>